<dbReference type="Gene3D" id="2.160.10.10">
    <property type="entry name" value="Hexapeptide repeat proteins"/>
    <property type="match status" value="1"/>
</dbReference>
<evidence type="ECO:0000313" key="3">
    <source>
        <dbReference type="Proteomes" id="UP000823521"/>
    </source>
</evidence>
<dbReference type="SUPFAM" id="SSF51161">
    <property type="entry name" value="Trimeric LpxA-like enzymes"/>
    <property type="match status" value="1"/>
</dbReference>
<dbReference type="EMBL" id="WVUH01000193">
    <property type="protein sequence ID" value="MBO4208390.1"/>
    <property type="molecule type" value="Genomic_DNA"/>
</dbReference>
<accession>A0ABS3VV10</accession>
<dbReference type="PANTHER" id="PTHR13061:SF29">
    <property type="entry name" value="GAMMA CARBONIC ANHYDRASE-LIKE 1, MITOCHONDRIAL-RELATED"/>
    <property type="match status" value="1"/>
</dbReference>
<organism evidence="2 3">
    <name type="scientific">Micromonospora echinofusca</name>
    <dbReference type="NCBI Taxonomy" id="47858"/>
    <lineage>
        <taxon>Bacteria</taxon>
        <taxon>Bacillati</taxon>
        <taxon>Actinomycetota</taxon>
        <taxon>Actinomycetes</taxon>
        <taxon>Micromonosporales</taxon>
        <taxon>Micromonosporaceae</taxon>
        <taxon>Micromonospora</taxon>
    </lineage>
</organism>
<dbReference type="Proteomes" id="UP000823521">
    <property type="component" value="Unassembled WGS sequence"/>
</dbReference>
<protein>
    <submittedName>
        <fullName evidence="2">Gamma carbonic anhydrase family protein</fullName>
    </submittedName>
</protein>
<dbReference type="RefSeq" id="WP_208815379.1">
    <property type="nucleotide sequence ID" value="NZ_WVUH01000193.1"/>
</dbReference>
<dbReference type="InterPro" id="IPR050484">
    <property type="entry name" value="Transf_Hexapept/Carb_Anhydrase"/>
</dbReference>
<feature type="region of interest" description="Disordered" evidence="1">
    <location>
        <begin position="1"/>
        <end position="23"/>
    </location>
</feature>
<keyword evidence="3" id="KW-1185">Reference proteome</keyword>
<gene>
    <name evidence="2" type="ORF">GSF22_20605</name>
</gene>
<evidence type="ECO:0000313" key="2">
    <source>
        <dbReference type="EMBL" id="MBO4208390.1"/>
    </source>
</evidence>
<dbReference type="InterPro" id="IPR011004">
    <property type="entry name" value="Trimer_LpxA-like_sf"/>
</dbReference>
<proteinExistence type="predicted"/>
<reference evidence="2 3" key="1">
    <citation type="submission" date="2019-12" db="EMBL/GenBank/DDBJ databases">
        <title>Whole genome sequencing of endophytic Actinobacterium Micromonospora sp. MPMI6T.</title>
        <authorList>
            <person name="Evv R."/>
            <person name="Podile A.R."/>
        </authorList>
    </citation>
    <scope>NUCLEOTIDE SEQUENCE [LARGE SCALE GENOMIC DNA]</scope>
    <source>
        <strain evidence="2 3">MPMI6</strain>
    </source>
</reference>
<dbReference type="PANTHER" id="PTHR13061">
    <property type="entry name" value="DYNACTIN SUBUNIT P25"/>
    <property type="match status" value="1"/>
</dbReference>
<name>A0ABS3VV10_MICEH</name>
<evidence type="ECO:0000256" key="1">
    <source>
        <dbReference type="SAM" id="MobiDB-lite"/>
    </source>
</evidence>
<sequence length="216" mass="22362">MTFAEVRPATGHGPPDPFRRTLRGRAPQVDPTAYVAPTAVLAGAVRVGPGAVVLDGAVVTAESAPVCLGEESIVMENAVVRGAGRHPTEVGARTLIGPGAHVSGARIGDECMVATRASVFNGAHVADGVLVAIGAIVHVGTVLPTGTTVPMQHIAVGDPCRILPPEQAPQAHELVDRIGFTAMVFDHDTSGLDLRACMSWLCGTYSRALRRTHAES</sequence>
<comment type="caution">
    <text evidence="2">The sequence shown here is derived from an EMBL/GenBank/DDBJ whole genome shotgun (WGS) entry which is preliminary data.</text>
</comment>